<dbReference type="Gene3D" id="1.25.10.10">
    <property type="entry name" value="Leucine-rich Repeat Variant"/>
    <property type="match status" value="2"/>
</dbReference>
<dbReference type="STRING" id="1314781.A0A165FJF4"/>
<evidence type="ECO:0000256" key="5">
    <source>
        <dbReference type="ARBA" id="ARBA00022737"/>
    </source>
</evidence>
<dbReference type="InterPro" id="IPR011989">
    <property type="entry name" value="ARM-like"/>
</dbReference>
<keyword evidence="4" id="KW-0963">Cytoplasm</keyword>
<dbReference type="InterPro" id="IPR040122">
    <property type="entry name" value="Importin_beta"/>
</dbReference>
<dbReference type="PANTHER" id="PTHR10527">
    <property type="entry name" value="IMPORTIN BETA"/>
    <property type="match status" value="1"/>
</dbReference>
<dbReference type="GO" id="GO:0031981">
    <property type="term" value="C:nuclear lumen"/>
    <property type="evidence" value="ECO:0007669"/>
    <property type="project" value="UniProtKB-ARBA"/>
</dbReference>
<protein>
    <submittedName>
        <fullName evidence="10">ARM repeat-containing protein</fullName>
    </submittedName>
</protein>
<evidence type="ECO:0000256" key="2">
    <source>
        <dbReference type="ARBA" id="ARBA00004496"/>
    </source>
</evidence>
<feature type="region of interest" description="Disordered" evidence="9">
    <location>
        <begin position="325"/>
        <end position="381"/>
    </location>
</feature>
<evidence type="ECO:0000313" key="12">
    <source>
        <dbReference type="Proteomes" id="UP000077266"/>
    </source>
</evidence>
<evidence type="ECO:0000256" key="3">
    <source>
        <dbReference type="ARBA" id="ARBA00022448"/>
    </source>
</evidence>
<dbReference type="Proteomes" id="UP000077266">
    <property type="component" value="Unassembled WGS sequence"/>
</dbReference>
<name>A0A165FJF4_EXIGL</name>
<comment type="similarity">
    <text evidence="8">Belongs to the importin beta family. Importin beta-2 subfamily.</text>
</comment>
<comment type="subcellular location">
    <subcellularLocation>
        <location evidence="2">Cytoplasm</location>
    </subcellularLocation>
    <subcellularLocation>
        <location evidence="1">Nucleus</location>
    </subcellularLocation>
</comment>
<evidence type="ECO:0000256" key="6">
    <source>
        <dbReference type="ARBA" id="ARBA00022927"/>
    </source>
</evidence>
<evidence type="ECO:0000256" key="8">
    <source>
        <dbReference type="ARBA" id="ARBA00038423"/>
    </source>
</evidence>
<dbReference type="GO" id="GO:0005737">
    <property type="term" value="C:cytoplasm"/>
    <property type="evidence" value="ECO:0007669"/>
    <property type="project" value="UniProtKB-SubCell"/>
</dbReference>
<organism evidence="10 12">
    <name type="scientific">Exidia glandulosa HHB12029</name>
    <dbReference type="NCBI Taxonomy" id="1314781"/>
    <lineage>
        <taxon>Eukaryota</taxon>
        <taxon>Fungi</taxon>
        <taxon>Dikarya</taxon>
        <taxon>Basidiomycota</taxon>
        <taxon>Agaricomycotina</taxon>
        <taxon>Agaricomycetes</taxon>
        <taxon>Auriculariales</taxon>
        <taxon>Exidiaceae</taxon>
        <taxon>Exidia</taxon>
    </lineage>
</organism>
<dbReference type="Pfam" id="PF13513">
    <property type="entry name" value="HEAT_EZ"/>
    <property type="match status" value="1"/>
</dbReference>
<reference evidence="10 12" key="1">
    <citation type="journal article" date="2016" name="Mol. Biol. Evol.">
        <title>Comparative Genomics of Early-Diverging Mushroom-Forming Fungi Provides Insights into the Origins of Lignocellulose Decay Capabilities.</title>
        <authorList>
            <person name="Nagy L.G."/>
            <person name="Riley R."/>
            <person name="Tritt A."/>
            <person name="Adam C."/>
            <person name="Daum C."/>
            <person name="Floudas D."/>
            <person name="Sun H."/>
            <person name="Yadav J.S."/>
            <person name="Pangilinan J."/>
            <person name="Larsson K.H."/>
            <person name="Matsuura K."/>
            <person name="Barry K."/>
            <person name="Labutti K."/>
            <person name="Kuo R."/>
            <person name="Ohm R.A."/>
            <person name="Bhattacharya S.S."/>
            <person name="Shirouzu T."/>
            <person name="Yoshinaga Y."/>
            <person name="Martin F.M."/>
            <person name="Grigoriev I.V."/>
            <person name="Hibbett D.S."/>
        </authorList>
    </citation>
    <scope>NUCLEOTIDE SEQUENCE [LARGE SCALE GENOMIC DNA]</scope>
    <source>
        <strain evidence="10 12">HHB12029</strain>
    </source>
</reference>
<evidence type="ECO:0000256" key="4">
    <source>
        <dbReference type="ARBA" id="ARBA00022490"/>
    </source>
</evidence>
<keyword evidence="12" id="KW-1185">Reference proteome</keyword>
<keyword evidence="7" id="KW-0539">Nucleus</keyword>
<proteinExistence type="inferred from homology"/>
<feature type="compositionally biased region" description="Basic and acidic residues" evidence="9">
    <location>
        <begin position="344"/>
        <end position="357"/>
    </location>
</feature>
<dbReference type="FunCoup" id="A0A165FJF4">
    <property type="interactions" value="1115"/>
</dbReference>
<dbReference type="InterPro" id="IPR016024">
    <property type="entry name" value="ARM-type_fold"/>
</dbReference>
<evidence type="ECO:0000256" key="7">
    <source>
        <dbReference type="ARBA" id="ARBA00023242"/>
    </source>
</evidence>
<gene>
    <name evidence="11" type="ORF">EXIGLDRAFT_607586</name>
    <name evidence="10" type="ORF">EXIGLDRAFT_618543</name>
</gene>
<dbReference type="AlphaFoldDB" id="A0A165FJF4"/>
<feature type="compositionally biased region" description="Basic and acidic residues" evidence="9">
    <location>
        <begin position="325"/>
        <end position="336"/>
    </location>
</feature>
<dbReference type="EMBL" id="KV426081">
    <property type="protein sequence ID" value="KZV89097.1"/>
    <property type="molecule type" value="Genomic_DNA"/>
</dbReference>
<dbReference type="EMBL" id="KV425925">
    <property type="protein sequence ID" value="KZV97866.1"/>
    <property type="molecule type" value="Genomic_DNA"/>
</dbReference>
<evidence type="ECO:0000256" key="1">
    <source>
        <dbReference type="ARBA" id="ARBA00004123"/>
    </source>
</evidence>
<feature type="compositionally biased region" description="Acidic residues" evidence="9">
    <location>
        <begin position="362"/>
        <end position="381"/>
    </location>
</feature>
<dbReference type="GO" id="GO:0006606">
    <property type="term" value="P:protein import into nucleus"/>
    <property type="evidence" value="ECO:0007669"/>
    <property type="project" value="InterPro"/>
</dbReference>
<accession>A0A165FJF4</accession>
<evidence type="ECO:0000313" key="10">
    <source>
        <dbReference type="EMBL" id="KZV89097.1"/>
    </source>
</evidence>
<keyword evidence="3" id="KW-0813">Transport</keyword>
<dbReference type="FunFam" id="1.25.10.10:FF:000028">
    <property type="entry name" value="Transportin-1 isoform 1"/>
    <property type="match status" value="1"/>
</dbReference>
<keyword evidence="6" id="KW-0653">Protein transport</keyword>
<evidence type="ECO:0000256" key="9">
    <source>
        <dbReference type="SAM" id="MobiDB-lite"/>
    </source>
</evidence>
<keyword evidence="5" id="KW-0677">Repeat</keyword>
<evidence type="ECO:0000313" key="11">
    <source>
        <dbReference type="EMBL" id="KZV97866.1"/>
    </source>
</evidence>
<dbReference type="SUPFAM" id="SSF48371">
    <property type="entry name" value="ARM repeat"/>
    <property type="match status" value="1"/>
</dbReference>
<sequence length="912" mass="102542">MATWTPQPAGLQEILQTVHDSTNPDKKVQQSITLRLNQFQKVPDYTAYLAHIFSRMPDQGERLRSLAGYILKNNSKLILRAPPDVAQFVKESILVAFNDPTPMVRSSASHNIIAYLEILEPRNWPECLSMLVALLDSPDPERQEAAMYVFEKACMDYPRKFDIDINGSRPLDFMVPKFLALTEHPRANVRAHSLAALDQFVPIGSQSFYAHIDQFISMLFKRASDEDTTVRRNVCQGLVMLLASRPDKLMPEIHNVAEYMIYSTQDKNETLALEACEFWLTFAEDPDLTQYLGPLVPKVAPVLLQCMIFSEDELIWLDAEKEDNAAVPDRDQDIKPRHYGGKSHGLERAEDAEKGDARPPGGDDDDEEYDDDDEDYDDDDDMSTDWNLRKCAAAALDVLAVRFGGELLAVLLPVLKEKLWSANWLQRESGILALGAVAEGCIESIEPHLPVLVPYLVNMLNDPKPLLRCIACWTLGRYASWCTQTTTPQHIEQFFVPTMEGLLRMVLDNNKRVQEAGCSAFATLEEDAGASLIPYLEPILRNLVLAFEKYQQKNMLILYDAVGTLADAVGPALQNPMYIQILMPPIIARWEKLRADDHDLVPLLECLSSVTIAVGPGFIPYAGPVFDRCHGLISRSLVQFQQYESNKDSFEEPDKQFIVVALDLLSGLVQGMGADIARFLDSCQPPFMSLLPFCLKYPEPPVRQSAYALVGDMAVSCFDLLRPYIPQILPEVVNQLTPEPIFEMVSATNNAAWSVGEVALRYGPEFTPWVQPLIQRLVPILLNPKCPRSLHENAAVTIGRIGLVHADLVAPHLEVFAQNWCQALFEIKDNDEKDSAFRGFCSLVQRNPSGISKCFLWFCNAVVRWNTPSPELNEMFGSIFRGLKEMSGAGWDAQVSQFPAAIQERLRERYNV</sequence>
<dbReference type="OrthoDB" id="951172at2759"/>